<keyword evidence="3" id="KW-0418">Kinase</keyword>
<dbReference type="InterPro" id="IPR017438">
    <property type="entry name" value="ATP-NAD_kinase_N"/>
</dbReference>
<dbReference type="OrthoDB" id="142078at2"/>
<dbReference type="InterPro" id="IPR001206">
    <property type="entry name" value="Diacylglycerol_kinase_cat_dom"/>
</dbReference>
<dbReference type="Pfam" id="PF00781">
    <property type="entry name" value="DAGK_cat"/>
    <property type="match status" value="1"/>
</dbReference>
<evidence type="ECO:0000259" key="2">
    <source>
        <dbReference type="PROSITE" id="PS50146"/>
    </source>
</evidence>
<comment type="caution">
    <text evidence="3">The sequence shown here is derived from an EMBL/GenBank/DDBJ whole genome shotgun (WGS) entry which is preliminary data.</text>
</comment>
<keyword evidence="4" id="KW-1185">Reference proteome</keyword>
<dbReference type="Gene3D" id="3.40.50.10330">
    <property type="entry name" value="Probable inorganic polyphosphate/atp-NAD kinase, domain 1"/>
    <property type="match status" value="1"/>
</dbReference>
<dbReference type="EC" id="2.7.1.107" evidence="3"/>
<dbReference type="PROSITE" id="PS50146">
    <property type="entry name" value="DAGK"/>
    <property type="match status" value="1"/>
</dbReference>
<keyword evidence="3" id="KW-0808">Transferase</keyword>
<dbReference type="NCBIfam" id="TIGR00147">
    <property type="entry name" value="YegS/Rv2252/BmrU family lipid kinase"/>
    <property type="match status" value="1"/>
</dbReference>
<dbReference type="Pfam" id="PF19279">
    <property type="entry name" value="YegS_C"/>
    <property type="match status" value="1"/>
</dbReference>
<dbReference type="GO" id="GO:0008929">
    <property type="term" value="F:methylglyoxal synthase activity"/>
    <property type="evidence" value="ECO:0007669"/>
    <property type="project" value="InterPro"/>
</dbReference>
<dbReference type="STRING" id="1177755.A7A08_00601"/>
<dbReference type="GO" id="GO:0005524">
    <property type="term" value="F:ATP binding"/>
    <property type="evidence" value="ECO:0007669"/>
    <property type="project" value="InterPro"/>
</dbReference>
<dbReference type="GO" id="GO:0005829">
    <property type="term" value="C:cytosol"/>
    <property type="evidence" value="ECO:0007669"/>
    <property type="project" value="TreeGrafter"/>
</dbReference>
<name>A0A1E2S2Q0_9HYPH</name>
<dbReference type="EMBL" id="MASI01000001">
    <property type="protein sequence ID" value="ODA68767.1"/>
    <property type="molecule type" value="Genomic_DNA"/>
</dbReference>
<dbReference type="GO" id="GO:0019242">
    <property type="term" value="P:methylglyoxal biosynthetic process"/>
    <property type="evidence" value="ECO:0007669"/>
    <property type="project" value="InterPro"/>
</dbReference>
<organism evidence="3 4">
    <name type="scientific">Methyloligella halotolerans</name>
    <dbReference type="NCBI Taxonomy" id="1177755"/>
    <lineage>
        <taxon>Bacteria</taxon>
        <taxon>Pseudomonadati</taxon>
        <taxon>Pseudomonadota</taxon>
        <taxon>Alphaproteobacteria</taxon>
        <taxon>Hyphomicrobiales</taxon>
        <taxon>Hyphomicrobiaceae</taxon>
        <taxon>Methyloligella</taxon>
    </lineage>
</organism>
<dbReference type="SUPFAM" id="SSF111331">
    <property type="entry name" value="NAD kinase/diacylglycerol kinase-like"/>
    <property type="match status" value="1"/>
</dbReference>
<evidence type="ECO:0000313" key="4">
    <source>
        <dbReference type="Proteomes" id="UP000095087"/>
    </source>
</evidence>
<dbReference type="GO" id="GO:0008654">
    <property type="term" value="P:phospholipid biosynthetic process"/>
    <property type="evidence" value="ECO:0007669"/>
    <property type="project" value="InterPro"/>
</dbReference>
<dbReference type="AlphaFoldDB" id="A0A1E2S2Q0"/>
<reference evidence="3 4" key="1">
    <citation type="submission" date="2016-07" db="EMBL/GenBank/DDBJ databases">
        <title>Draft genome sequence of Methyloligella halotolerans C2T (VKM B-2706T=CCUG 61687T=DSM 25045T), a halotolerant polyhydroxybutyrate accumulating methylotroph.</title>
        <authorList>
            <person name="Vasilenko O.V."/>
            <person name="Doronina N.V."/>
            <person name="Poroshina M.N."/>
            <person name="Tarlachkov S.V."/>
            <person name="Trotsenko Y.A."/>
        </authorList>
    </citation>
    <scope>NUCLEOTIDE SEQUENCE [LARGE SCALE GENOMIC DNA]</scope>
    <source>
        <strain evidence="3 4">VKM B-2706</strain>
    </source>
</reference>
<dbReference type="InterPro" id="IPR045540">
    <property type="entry name" value="YegS/DAGK_C"/>
</dbReference>
<dbReference type="Proteomes" id="UP000095087">
    <property type="component" value="Unassembled WGS sequence"/>
</dbReference>
<dbReference type="RefSeq" id="WP_069094000.1">
    <property type="nucleotide sequence ID" value="NZ_MASI01000001.1"/>
</dbReference>
<sequence length="311" mass="33759">MRLLILVNPNASGGEEAMPRLKERFDSEPDAELVAVETPDEMLNALDERGPEADRIVLGGGDGTISSMLPKLLKLKKPLGVLPLGTANDFARTLSLPEDPIEAVEVAIGPRTHLIDVGMVNDHPFINVASVGVASKVSELQSKDLKRSFRVLSYAMSFREAIRDAKPFSVSMTLDDHNHWRGMVHQVSVGNGRFHGGGLVVAEDAAIDDGKLHIYVVRPGTFLDLAASVASLKFGLGGERETLKRRAAETVRLTTSRPRHINIDGDIRSTTPAEFSVARRALEVAIPSELPPHQRGLVDVDESRASEESEV</sequence>
<dbReference type="InterPro" id="IPR005218">
    <property type="entry name" value="Diacylglycerol/lipid_kinase"/>
</dbReference>
<dbReference type="GO" id="GO:0004143">
    <property type="term" value="F:ATP-dependent diacylglycerol kinase activity"/>
    <property type="evidence" value="ECO:0007669"/>
    <property type="project" value="UniProtKB-EC"/>
</dbReference>
<gene>
    <name evidence="3" type="ORF">A7A08_00601</name>
</gene>
<dbReference type="InterPro" id="IPR016064">
    <property type="entry name" value="NAD/diacylglycerol_kinase_sf"/>
</dbReference>
<evidence type="ECO:0000256" key="1">
    <source>
        <dbReference type="SAM" id="MobiDB-lite"/>
    </source>
</evidence>
<dbReference type="PANTHER" id="PTHR30492">
    <property type="entry name" value="METHYLGLYOXAL SYNTHASE"/>
    <property type="match status" value="1"/>
</dbReference>
<accession>A0A1E2S2Q0</accession>
<dbReference type="PANTHER" id="PTHR30492:SF0">
    <property type="entry name" value="METHYLGLYOXAL SYNTHASE"/>
    <property type="match status" value="1"/>
</dbReference>
<dbReference type="InterPro" id="IPR004363">
    <property type="entry name" value="Methylgl_synth"/>
</dbReference>
<proteinExistence type="predicted"/>
<feature type="domain" description="DAGKc" evidence="2">
    <location>
        <begin position="1"/>
        <end position="124"/>
    </location>
</feature>
<feature type="compositionally biased region" description="Basic and acidic residues" evidence="1">
    <location>
        <begin position="296"/>
        <end position="311"/>
    </location>
</feature>
<evidence type="ECO:0000313" key="3">
    <source>
        <dbReference type="EMBL" id="ODA68767.1"/>
    </source>
</evidence>
<dbReference type="Gene3D" id="2.60.200.40">
    <property type="match status" value="1"/>
</dbReference>
<feature type="region of interest" description="Disordered" evidence="1">
    <location>
        <begin position="292"/>
        <end position="311"/>
    </location>
</feature>
<dbReference type="SMART" id="SM00046">
    <property type="entry name" value="DAGKc"/>
    <property type="match status" value="1"/>
</dbReference>
<dbReference type="PATRIC" id="fig|1177755.3.peg.599"/>
<protein>
    <submittedName>
        <fullName evidence="3">Diacylglycerol kinase</fullName>
        <ecNumber evidence="3">2.7.1.107</ecNumber>
    </submittedName>
</protein>